<dbReference type="InterPro" id="IPR051697">
    <property type="entry name" value="Patched_domain-protein"/>
</dbReference>
<dbReference type="PANTHER" id="PTHR10796">
    <property type="entry name" value="PATCHED-RELATED"/>
    <property type="match status" value="1"/>
</dbReference>
<dbReference type="OrthoDB" id="6510177at2759"/>
<dbReference type="Proteomes" id="UP000268014">
    <property type="component" value="Unassembled WGS sequence"/>
</dbReference>
<reference evidence="4" key="1">
    <citation type="submission" date="2017-02" db="UniProtKB">
        <authorList>
            <consortium name="WormBaseParasite"/>
        </authorList>
    </citation>
    <scope>IDENTIFICATION</scope>
</reference>
<dbReference type="GO" id="GO:0018996">
    <property type="term" value="P:molting cycle, collagen and cuticulin-based cuticle"/>
    <property type="evidence" value="ECO:0007669"/>
    <property type="project" value="TreeGrafter"/>
</dbReference>
<evidence type="ECO:0000313" key="3">
    <source>
        <dbReference type="Proteomes" id="UP000268014"/>
    </source>
</evidence>
<feature type="transmembrane region" description="Helical" evidence="1">
    <location>
        <begin position="12"/>
        <end position="37"/>
    </location>
</feature>
<gene>
    <name evidence="2" type="ORF">HPLM_LOCUS20557</name>
</gene>
<keyword evidence="1" id="KW-0472">Membrane</keyword>
<accession>A0A0N4X873</accession>
<protein>
    <submittedName>
        <fullName evidence="4">SSD domain-containing protein</fullName>
    </submittedName>
</protein>
<keyword evidence="3" id="KW-1185">Reference proteome</keyword>
<reference evidence="2 3" key="2">
    <citation type="submission" date="2018-11" db="EMBL/GenBank/DDBJ databases">
        <authorList>
            <consortium name="Pathogen Informatics"/>
        </authorList>
    </citation>
    <scope>NUCLEOTIDE SEQUENCE [LARGE SCALE GENOMIC DNA]</scope>
    <source>
        <strain evidence="2 3">MHpl1</strain>
    </source>
</reference>
<dbReference type="WBParaSite" id="HPLM_0002056501-mRNA-1">
    <property type="protein sequence ID" value="HPLM_0002056501-mRNA-1"/>
    <property type="gene ID" value="HPLM_0002056501"/>
</dbReference>
<dbReference type="AlphaFoldDB" id="A0A0N4X873"/>
<sequence length="87" mass="9601">MTKILQAVGKPIIEASLSTLICMIPLFFVPVYIIVAFAKTVCLVALLGLLHGIVIIPVCLTFFPKKTKSLFTRTPAHLEEQKESMLT</sequence>
<feature type="transmembrane region" description="Helical" evidence="1">
    <location>
        <begin position="43"/>
        <end position="63"/>
    </location>
</feature>
<keyword evidence="1" id="KW-1133">Transmembrane helix</keyword>
<dbReference type="Gene3D" id="1.20.1640.10">
    <property type="entry name" value="Multidrug efflux transporter AcrB transmembrane domain"/>
    <property type="match status" value="1"/>
</dbReference>
<proteinExistence type="predicted"/>
<evidence type="ECO:0000313" key="2">
    <source>
        <dbReference type="EMBL" id="VDO84603.1"/>
    </source>
</evidence>
<dbReference type="GO" id="GO:0005886">
    <property type="term" value="C:plasma membrane"/>
    <property type="evidence" value="ECO:0007669"/>
    <property type="project" value="TreeGrafter"/>
</dbReference>
<organism evidence="4">
    <name type="scientific">Haemonchus placei</name>
    <name type="common">Barber's pole worm</name>
    <dbReference type="NCBI Taxonomy" id="6290"/>
    <lineage>
        <taxon>Eukaryota</taxon>
        <taxon>Metazoa</taxon>
        <taxon>Ecdysozoa</taxon>
        <taxon>Nematoda</taxon>
        <taxon>Chromadorea</taxon>
        <taxon>Rhabditida</taxon>
        <taxon>Rhabditina</taxon>
        <taxon>Rhabditomorpha</taxon>
        <taxon>Strongyloidea</taxon>
        <taxon>Trichostrongylidae</taxon>
        <taxon>Haemonchus</taxon>
    </lineage>
</organism>
<keyword evidence="1" id="KW-0812">Transmembrane</keyword>
<dbReference type="GO" id="GO:0030659">
    <property type="term" value="C:cytoplasmic vesicle membrane"/>
    <property type="evidence" value="ECO:0007669"/>
    <property type="project" value="TreeGrafter"/>
</dbReference>
<evidence type="ECO:0000313" key="4">
    <source>
        <dbReference type="WBParaSite" id="HPLM_0002056501-mRNA-1"/>
    </source>
</evidence>
<evidence type="ECO:0000256" key="1">
    <source>
        <dbReference type="SAM" id="Phobius"/>
    </source>
</evidence>
<name>A0A0N4X873_HAEPC</name>
<dbReference type="PANTHER" id="PTHR10796:SF94">
    <property type="entry name" value="SSD DOMAIN-CONTAINING PROTEIN"/>
    <property type="match status" value="1"/>
</dbReference>
<dbReference type="EMBL" id="UZAF01022335">
    <property type="protein sequence ID" value="VDO84603.1"/>
    <property type="molecule type" value="Genomic_DNA"/>
</dbReference>
<dbReference type="SUPFAM" id="SSF82866">
    <property type="entry name" value="Multidrug efflux transporter AcrB transmembrane domain"/>
    <property type="match status" value="1"/>
</dbReference>
<dbReference type="GO" id="GO:0006897">
    <property type="term" value="P:endocytosis"/>
    <property type="evidence" value="ECO:0007669"/>
    <property type="project" value="TreeGrafter"/>
</dbReference>